<protein>
    <submittedName>
        <fullName evidence="2">Uncharacterized protein</fullName>
    </submittedName>
</protein>
<proteinExistence type="predicted"/>
<feature type="compositionally biased region" description="Low complexity" evidence="1">
    <location>
        <begin position="115"/>
        <end position="128"/>
    </location>
</feature>
<feature type="compositionally biased region" description="Low complexity" evidence="1">
    <location>
        <begin position="24"/>
        <end position="35"/>
    </location>
</feature>
<sequence>MSHRTNRPHSWCPRGESPLRIPEGGSASSPVASPGLHGLPPAVASPRSTPTPFKLRRLSYAGDRSGSPMATPAGGVALPHLQLLAQQQQELQAVHQAVTLAAQQQQQQQQQQNSTTLLEQQSEEQTLQEIEEESTQQTSVQQQQQSVQLSSLQQSGVFYPMPQHPASPAPVQQLKYMELQRPLRQSPILLREPTGVRSLYSKITAAALLESLPKI</sequence>
<comment type="caution">
    <text evidence="2">The sequence shown here is derived from an EMBL/GenBank/DDBJ whole genome shotgun (WGS) entry which is preliminary data.</text>
</comment>
<accession>A0AAN9A7X1</accession>
<feature type="region of interest" description="Disordered" evidence="1">
    <location>
        <begin position="115"/>
        <end position="143"/>
    </location>
</feature>
<evidence type="ECO:0000313" key="3">
    <source>
        <dbReference type="Proteomes" id="UP001381693"/>
    </source>
</evidence>
<gene>
    <name evidence="2" type="ORF">SK128_019269</name>
</gene>
<organism evidence="2 3">
    <name type="scientific">Halocaridina rubra</name>
    <name type="common">Hawaiian red shrimp</name>
    <dbReference type="NCBI Taxonomy" id="373956"/>
    <lineage>
        <taxon>Eukaryota</taxon>
        <taxon>Metazoa</taxon>
        <taxon>Ecdysozoa</taxon>
        <taxon>Arthropoda</taxon>
        <taxon>Crustacea</taxon>
        <taxon>Multicrustacea</taxon>
        <taxon>Malacostraca</taxon>
        <taxon>Eumalacostraca</taxon>
        <taxon>Eucarida</taxon>
        <taxon>Decapoda</taxon>
        <taxon>Pleocyemata</taxon>
        <taxon>Caridea</taxon>
        <taxon>Atyoidea</taxon>
        <taxon>Atyidae</taxon>
        <taxon>Halocaridina</taxon>
    </lineage>
</organism>
<dbReference type="Proteomes" id="UP001381693">
    <property type="component" value="Unassembled WGS sequence"/>
</dbReference>
<dbReference type="AlphaFoldDB" id="A0AAN9A7X1"/>
<keyword evidence="3" id="KW-1185">Reference proteome</keyword>
<name>A0AAN9A7X1_HALRR</name>
<feature type="region of interest" description="Disordered" evidence="1">
    <location>
        <begin position="1"/>
        <end position="54"/>
    </location>
</feature>
<dbReference type="EMBL" id="JAXCGZ010010525">
    <property type="protein sequence ID" value="KAK7075505.1"/>
    <property type="molecule type" value="Genomic_DNA"/>
</dbReference>
<evidence type="ECO:0000256" key="1">
    <source>
        <dbReference type="SAM" id="MobiDB-lite"/>
    </source>
</evidence>
<reference evidence="2 3" key="1">
    <citation type="submission" date="2023-11" db="EMBL/GenBank/DDBJ databases">
        <title>Halocaridina rubra genome assembly.</title>
        <authorList>
            <person name="Smith C."/>
        </authorList>
    </citation>
    <scope>NUCLEOTIDE SEQUENCE [LARGE SCALE GENOMIC DNA]</scope>
    <source>
        <strain evidence="2">EP-1</strain>
        <tissue evidence="2">Whole</tissue>
    </source>
</reference>
<evidence type="ECO:0000313" key="2">
    <source>
        <dbReference type="EMBL" id="KAK7075505.1"/>
    </source>
</evidence>